<dbReference type="InterPro" id="IPR006009">
    <property type="entry name" value="GlcNAc_MurG"/>
</dbReference>
<dbReference type="GO" id="GO:0051991">
    <property type="term" value="F:UDP-N-acetyl-D-glucosamine:N-acetylmuramoyl-L-alanyl-D-glutamyl-meso-2,6-diaminopimelyl-D-alanyl-D-alanine-diphosphoundecaprenol 4-beta-N-acetylglucosaminlytransferase activity"/>
    <property type="evidence" value="ECO:0007669"/>
    <property type="project" value="RHEA"/>
</dbReference>
<keyword evidence="1 10" id="KW-1003">Cell membrane</keyword>
<evidence type="ECO:0000256" key="9">
    <source>
        <dbReference type="ARBA" id="ARBA00023316"/>
    </source>
</evidence>
<comment type="pathway">
    <text evidence="10">Cell wall biogenesis; peptidoglycan biosynthesis.</text>
</comment>
<evidence type="ECO:0000256" key="7">
    <source>
        <dbReference type="ARBA" id="ARBA00023136"/>
    </source>
</evidence>
<dbReference type="KEGG" id="ppsc:EHS13_13265"/>
<dbReference type="GO" id="GO:0008360">
    <property type="term" value="P:regulation of cell shape"/>
    <property type="evidence" value="ECO:0007669"/>
    <property type="project" value="UniProtKB-KW"/>
</dbReference>
<feature type="binding site" evidence="10">
    <location>
        <begin position="10"/>
        <end position="12"/>
    </location>
    <ligand>
        <name>UDP-N-acetyl-alpha-D-glucosamine</name>
        <dbReference type="ChEBI" id="CHEBI:57705"/>
    </ligand>
</feature>
<evidence type="ECO:0000256" key="2">
    <source>
        <dbReference type="ARBA" id="ARBA00022618"/>
    </source>
</evidence>
<dbReference type="CDD" id="cd03785">
    <property type="entry name" value="GT28_MurG"/>
    <property type="match status" value="1"/>
</dbReference>
<dbReference type="Proteomes" id="UP000426246">
    <property type="component" value="Chromosome"/>
</dbReference>
<comment type="caution">
    <text evidence="10">Lacks conserved residue(s) required for the propagation of feature annotation.</text>
</comment>
<keyword evidence="7 10" id="KW-0472">Membrane</keyword>
<dbReference type="UniPathway" id="UPA00219"/>
<comment type="similarity">
    <text evidence="10">Belongs to the glycosyltransferase 28 family. MurG subfamily.</text>
</comment>
<keyword evidence="5 10" id="KW-0133">Cell shape</keyword>
<dbReference type="Pfam" id="PF04101">
    <property type="entry name" value="Glyco_tran_28_C"/>
    <property type="match status" value="1"/>
</dbReference>
<feature type="binding site" evidence="10">
    <location>
        <position position="126"/>
    </location>
    <ligand>
        <name>UDP-N-acetyl-alpha-D-glucosamine</name>
        <dbReference type="ChEBI" id="CHEBI:57705"/>
    </ligand>
</feature>
<evidence type="ECO:0000256" key="8">
    <source>
        <dbReference type="ARBA" id="ARBA00023306"/>
    </source>
</evidence>
<dbReference type="NCBIfam" id="TIGR01133">
    <property type="entry name" value="murG"/>
    <property type="match status" value="1"/>
</dbReference>
<keyword evidence="14" id="KW-1185">Reference proteome</keyword>
<evidence type="ECO:0000256" key="3">
    <source>
        <dbReference type="ARBA" id="ARBA00022676"/>
    </source>
</evidence>
<evidence type="ECO:0000256" key="1">
    <source>
        <dbReference type="ARBA" id="ARBA00022475"/>
    </source>
</evidence>
<name>A0A6B8RK90_9BACL</name>
<proteinExistence type="inferred from homology"/>
<keyword evidence="8 10" id="KW-0131">Cell cycle</keyword>
<comment type="catalytic activity">
    <reaction evidence="10">
        <text>di-trans,octa-cis-undecaprenyl diphospho-N-acetyl-alpha-D-muramoyl-L-alanyl-D-glutamyl-meso-2,6-diaminopimeloyl-D-alanyl-D-alanine + UDP-N-acetyl-alpha-D-glucosamine = di-trans,octa-cis-undecaprenyl diphospho-[N-acetyl-alpha-D-glucosaminyl-(1-&gt;4)]-N-acetyl-alpha-D-muramoyl-L-alanyl-D-glutamyl-meso-2,6-diaminopimeloyl-D-alanyl-D-alanine + UDP + H(+)</text>
        <dbReference type="Rhea" id="RHEA:31227"/>
        <dbReference type="ChEBI" id="CHEBI:15378"/>
        <dbReference type="ChEBI" id="CHEBI:57705"/>
        <dbReference type="ChEBI" id="CHEBI:58223"/>
        <dbReference type="ChEBI" id="CHEBI:61387"/>
        <dbReference type="ChEBI" id="CHEBI:61388"/>
        <dbReference type="EC" id="2.4.1.227"/>
    </reaction>
</comment>
<dbReference type="AlphaFoldDB" id="A0A6B8RK90"/>
<evidence type="ECO:0000256" key="4">
    <source>
        <dbReference type="ARBA" id="ARBA00022679"/>
    </source>
</evidence>
<dbReference type="GO" id="GO:0050511">
    <property type="term" value="F:undecaprenyldiphospho-muramoylpentapeptide beta-N-acetylglucosaminyltransferase activity"/>
    <property type="evidence" value="ECO:0007669"/>
    <property type="project" value="UniProtKB-UniRule"/>
</dbReference>
<dbReference type="PANTHER" id="PTHR21015">
    <property type="entry name" value="UDP-N-ACETYLGLUCOSAMINE--N-ACETYLMURAMYL-(PENTAPEPTIDE) PYROPHOSPHORYL-UNDECAPRENOL N-ACETYLGLUCOSAMINE TRANSFERASE 1"/>
    <property type="match status" value="1"/>
</dbReference>
<comment type="function">
    <text evidence="10">Cell wall formation. Catalyzes the transfer of a GlcNAc subunit on undecaprenyl-pyrophosphoryl-MurNAc-pentapeptide (lipid intermediate I) to form undecaprenyl-pyrophosphoryl-MurNAc-(pentapeptide)GlcNAc (lipid intermediate II).</text>
</comment>
<protein>
    <recommendedName>
        <fullName evidence="10">UDP-N-acetylglucosamine--N-acetylmuramyl-(pentapeptide) pyrophosphoryl-undecaprenol N-acetylglucosamine transferase</fullName>
        <ecNumber evidence="10">2.4.1.227</ecNumber>
    </recommendedName>
    <alternativeName>
        <fullName evidence="10">Undecaprenyl-PP-MurNAc-pentapeptide-UDPGlcNAc GlcNAc transferase</fullName>
    </alternativeName>
</protein>
<dbReference type="GO" id="GO:0005886">
    <property type="term" value="C:plasma membrane"/>
    <property type="evidence" value="ECO:0007669"/>
    <property type="project" value="UniProtKB-SubCell"/>
</dbReference>
<evidence type="ECO:0000256" key="6">
    <source>
        <dbReference type="ARBA" id="ARBA00022984"/>
    </source>
</evidence>
<keyword evidence="2 10" id="KW-0132">Cell division</keyword>
<dbReference type="EC" id="2.4.1.227" evidence="10"/>
<dbReference type="GO" id="GO:0005975">
    <property type="term" value="P:carbohydrate metabolic process"/>
    <property type="evidence" value="ECO:0007669"/>
    <property type="project" value="InterPro"/>
</dbReference>
<dbReference type="GO" id="GO:0071555">
    <property type="term" value="P:cell wall organization"/>
    <property type="evidence" value="ECO:0007669"/>
    <property type="project" value="UniProtKB-KW"/>
</dbReference>
<dbReference type="EMBL" id="CP034235">
    <property type="protein sequence ID" value="QGQ95778.1"/>
    <property type="molecule type" value="Genomic_DNA"/>
</dbReference>
<reference evidence="14" key="1">
    <citation type="submission" date="2018-11" db="EMBL/GenBank/DDBJ databases">
        <title>Complete genome sequence of Paenibacillus sp. ML311-T8.</title>
        <authorList>
            <person name="Nam Y.-D."/>
            <person name="Kang J."/>
            <person name="Chung W.-H."/>
            <person name="Park Y.S."/>
        </authorList>
    </citation>
    <scope>NUCLEOTIDE SEQUENCE [LARGE SCALE GENOMIC DNA]</scope>
    <source>
        <strain evidence="14">ML311-T8</strain>
    </source>
</reference>
<dbReference type="OrthoDB" id="9808936at2"/>
<evidence type="ECO:0000259" key="11">
    <source>
        <dbReference type="Pfam" id="PF03033"/>
    </source>
</evidence>
<dbReference type="HAMAP" id="MF_00033">
    <property type="entry name" value="MurG"/>
    <property type="match status" value="1"/>
</dbReference>
<keyword evidence="6 10" id="KW-0573">Peptidoglycan synthesis</keyword>
<feature type="binding site" evidence="10">
    <location>
        <position position="198"/>
    </location>
    <ligand>
        <name>UDP-N-acetyl-alpha-D-glucosamine</name>
        <dbReference type="ChEBI" id="CHEBI:57705"/>
    </ligand>
</feature>
<dbReference type="InterPro" id="IPR007235">
    <property type="entry name" value="Glyco_trans_28_C"/>
</dbReference>
<evidence type="ECO:0000313" key="14">
    <source>
        <dbReference type="Proteomes" id="UP000426246"/>
    </source>
</evidence>
<keyword evidence="3 10" id="KW-0328">Glycosyltransferase</keyword>
<keyword evidence="9 10" id="KW-0961">Cell wall biogenesis/degradation</keyword>
<dbReference type="Gene3D" id="3.40.50.2000">
    <property type="entry name" value="Glycogen Phosphorylase B"/>
    <property type="match status" value="2"/>
</dbReference>
<comment type="subcellular location">
    <subcellularLocation>
        <location evidence="10">Cell membrane</location>
        <topology evidence="10">Peripheral membrane protein</topology>
        <orientation evidence="10">Cytoplasmic side</orientation>
    </subcellularLocation>
</comment>
<feature type="binding site" evidence="10">
    <location>
        <position position="301"/>
    </location>
    <ligand>
        <name>UDP-N-acetyl-alpha-D-glucosamine</name>
        <dbReference type="ChEBI" id="CHEBI:57705"/>
    </ligand>
</feature>
<organism evidence="13 14">
    <name type="scientific">Paenibacillus psychroresistens</name>
    <dbReference type="NCBI Taxonomy" id="1778678"/>
    <lineage>
        <taxon>Bacteria</taxon>
        <taxon>Bacillati</taxon>
        <taxon>Bacillota</taxon>
        <taxon>Bacilli</taxon>
        <taxon>Bacillales</taxon>
        <taxon>Paenibacillaceae</taxon>
        <taxon>Paenibacillus</taxon>
    </lineage>
</organism>
<dbReference type="PANTHER" id="PTHR21015:SF22">
    <property type="entry name" value="GLYCOSYLTRANSFERASE"/>
    <property type="match status" value="1"/>
</dbReference>
<dbReference type="InterPro" id="IPR004276">
    <property type="entry name" value="GlycoTrans_28_N"/>
</dbReference>
<gene>
    <name evidence="10 13" type="primary">murG</name>
    <name evidence="13" type="ORF">EHS13_13265</name>
</gene>
<accession>A0A6B8RK90</accession>
<feature type="domain" description="Glycosyl transferase family 28 C-terminal" evidence="12">
    <location>
        <begin position="192"/>
        <end position="358"/>
    </location>
</feature>
<evidence type="ECO:0000313" key="13">
    <source>
        <dbReference type="EMBL" id="QGQ95778.1"/>
    </source>
</evidence>
<dbReference type="Pfam" id="PF03033">
    <property type="entry name" value="Glyco_transf_28"/>
    <property type="match status" value="1"/>
</dbReference>
<dbReference type="GO" id="GO:0051301">
    <property type="term" value="P:cell division"/>
    <property type="evidence" value="ECO:0007669"/>
    <property type="project" value="UniProtKB-KW"/>
</dbReference>
<keyword evidence="4 10" id="KW-0808">Transferase</keyword>
<feature type="domain" description="Glycosyltransferase family 28 N-terminal" evidence="11">
    <location>
        <begin position="3"/>
        <end position="144"/>
    </location>
</feature>
<dbReference type="SUPFAM" id="SSF53756">
    <property type="entry name" value="UDP-Glycosyltransferase/glycogen phosphorylase"/>
    <property type="match status" value="1"/>
</dbReference>
<dbReference type="RefSeq" id="WP_155700814.1">
    <property type="nucleotide sequence ID" value="NZ_CP034235.1"/>
</dbReference>
<evidence type="ECO:0000256" key="5">
    <source>
        <dbReference type="ARBA" id="ARBA00022960"/>
    </source>
</evidence>
<evidence type="ECO:0000256" key="10">
    <source>
        <dbReference type="HAMAP-Rule" id="MF_00033"/>
    </source>
</evidence>
<dbReference type="GO" id="GO:0009252">
    <property type="term" value="P:peptidoglycan biosynthetic process"/>
    <property type="evidence" value="ECO:0007669"/>
    <property type="project" value="UniProtKB-UniRule"/>
</dbReference>
<sequence length="371" mass="40578">MRIVLSGGGTGGHVYPALAIAEQCLKEHPKAEFLYIGTQSGLEKTIVAKSGLPIRFESIEITGFRRKLSMENLKTVMRFLAGVRRSKQLIKQFKPDVVIGTGGYVCGPVVYAAAKLNIPTMVHEQNVLPGLTNRFLSRYATCIAVSFKGSESKFPKAKRVVFTGNPRATTVAQADASKGRATLGLLPNAPLVIIVGGSRGAKAINNVMVDIVPLLPRLPNAHFVCITGEAQFEATLKRIQTESNGQLDHYHVVPYIHNMPEVLAAASLIVNRAGASFLAEITALGIPSILIPSPYVTNNHQEVNARWLEREKAAEVVLEKDLTADSLFDLIEKIVQDPIRSDYMSKQSKRMGNPKAAQLFVQEMKNLLRKL</sequence>
<evidence type="ECO:0000259" key="12">
    <source>
        <dbReference type="Pfam" id="PF04101"/>
    </source>
</evidence>
<feature type="binding site" evidence="10">
    <location>
        <position position="256"/>
    </location>
    <ligand>
        <name>UDP-N-acetyl-alpha-D-glucosamine</name>
        <dbReference type="ChEBI" id="CHEBI:57705"/>
    </ligand>
</feature>